<sequence>MQEPIFEQYIFPNDTISACYLNTSIGAPCEQGSISVVGVDARTVEDVQAAVTFAASHNLRLVVKSTGHDFFGRSTARGSFLVWMHNFKNITFHNSFRALGAPITEIYENAITLGAGVEWQEAHDAVNTRGRVLVGGVSIASSVGAAGGWLLGGGHSPLSPHYGLGVDNVLEFDMVTSAGVYLTANAYQDPDLFWALRGGGGGTYGIVTSVTYRTHPSLPLIGAFFTASVNSVQPTPALQALFAEYVRITANLSDVGWSGRASVFTDVATGSLVMSLTYTNLNASWAQANASIEPFFTFAQNLASSTNNSDSLIVRSAFTAPFDSFFSWYTQIAAGIPPVSGVSGSLGSWLLPRDVIANDYKAVAKTLISFIPAELSYSQIAGGAVSHVDPDSTGLNPAWRKALVHAIFSTGWPEGTPAAVIHEVEASMKQNMTNLRALAPESGAYFNEASLFEPNPAYAFFGDHYDRLKSIKKHYDPLDMFVVTEGVGSDDWDAQLVCRR</sequence>
<keyword evidence="4" id="KW-0274">FAD</keyword>
<evidence type="ECO:0000256" key="5">
    <source>
        <dbReference type="ARBA" id="ARBA00023002"/>
    </source>
</evidence>
<evidence type="ECO:0000256" key="3">
    <source>
        <dbReference type="ARBA" id="ARBA00022630"/>
    </source>
</evidence>
<protein>
    <submittedName>
        <fullName evidence="7">Putative oxidoreductase ORF5 in fasciation locus</fullName>
    </submittedName>
</protein>
<keyword evidence="5" id="KW-0560">Oxidoreductase</keyword>
<dbReference type="OMA" id="ANATWRS"/>
<dbReference type="OrthoDB" id="9983560at2759"/>
<dbReference type="AlphaFoldDB" id="A0A1C7MS71"/>
<dbReference type="InterPro" id="IPR050416">
    <property type="entry name" value="FAD-linked_Oxidoreductase"/>
</dbReference>
<dbReference type="GO" id="GO:0071949">
    <property type="term" value="F:FAD binding"/>
    <property type="evidence" value="ECO:0007669"/>
    <property type="project" value="InterPro"/>
</dbReference>
<dbReference type="STRING" id="5627.A0A1C7MS71"/>
<dbReference type="InterPro" id="IPR036318">
    <property type="entry name" value="FAD-bd_PCMH-like_sf"/>
</dbReference>
<dbReference type="Pfam" id="PF08031">
    <property type="entry name" value="BBE"/>
    <property type="match status" value="1"/>
</dbReference>
<keyword evidence="3" id="KW-0285">Flavoprotein</keyword>
<gene>
    <name evidence="7" type="primary">fas5</name>
    <name evidence="7" type="ORF">A0H81_01110</name>
</gene>
<dbReference type="PANTHER" id="PTHR42973:SF39">
    <property type="entry name" value="FAD-BINDING PCMH-TYPE DOMAIN-CONTAINING PROTEIN"/>
    <property type="match status" value="1"/>
</dbReference>
<dbReference type="Pfam" id="PF01565">
    <property type="entry name" value="FAD_binding_4"/>
    <property type="match status" value="1"/>
</dbReference>
<evidence type="ECO:0000256" key="1">
    <source>
        <dbReference type="ARBA" id="ARBA00001974"/>
    </source>
</evidence>
<evidence type="ECO:0000313" key="8">
    <source>
        <dbReference type="Proteomes" id="UP000092993"/>
    </source>
</evidence>
<dbReference type="EMBL" id="LUGG01000001">
    <property type="protein sequence ID" value="OBZ79722.1"/>
    <property type="molecule type" value="Genomic_DNA"/>
</dbReference>
<evidence type="ECO:0000256" key="2">
    <source>
        <dbReference type="ARBA" id="ARBA00005466"/>
    </source>
</evidence>
<reference evidence="7 8" key="1">
    <citation type="submission" date="2016-03" db="EMBL/GenBank/DDBJ databases">
        <title>Whole genome sequencing of Grifola frondosa 9006-11.</title>
        <authorList>
            <person name="Min B."/>
            <person name="Park H."/>
            <person name="Kim J.-G."/>
            <person name="Cho H."/>
            <person name="Oh Y.-L."/>
            <person name="Kong W.-S."/>
            <person name="Choi I.-G."/>
        </authorList>
    </citation>
    <scope>NUCLEOTIDE SEQUENCE [LARGE SCALE GENOMIC DNA]</scope>
    <source>
        <strain evidence="7 8">9006-11</strain>
    </source>
</reference>
<comment type="similarity">
    <text evidence="2">Belongs to the oxygen-dependent FAD-linked oxidoreductase family.</text>
</comment>
<dbReference type="InterPro" id="IPR016169">
    <property type="entry name" value="FAD-bd_PCMH_sub2"/>
</dbReference>
<proteinExistence type="inferred from homology"/>
<organism evidence="7 8">
    <name type="scientific">Grifola frondosa</name>
    <name type="common">Maitake</name>
    <name type="synonym">Polyporus frondosus</name>
    <dbReference type="NCBI Taxonomy" id="5627"/>
    <lineage>
        <taxon>Eukaryota</taxon>
        <taxon>Fungi</taxon>
        <taxon>Dikarya</taxon>
        <taxon>Basidiomycota</taxon>
        <taxon>Agaricomycotina</taxon>
        <taxon>Agaricomycetes</taxon>
        <taxon>Polyporales</taxon>
        <taxon>Grifolaceae</taxon>
        <taxon>Grifola</taxon>
    </lineage>
</organism>
<accession>A0A1C7MS71</accession>
<dbReference type="InterPro" id="IPR006094">
    <property type="entry name" value="Oxid_FAD_bind_N"/>
</dbReference>
<feature type="domain" description="FAD-binding PCMH-type" evidence="6">
    <location>
        <begin position="29"/>
        <end position="217"/>
    </location>
</feature>
<keyword evidence="8" id="KW-1185">Reference proteome</keyword>
<dbReference type="GO" id="GO:0016491">
    <property type="term" value="F:oxidoreductase activity"/>
    <property type="evidence" value="ECO:0007669"/>
    <property type="project" value="UniProtKB-KW"/>
</dbReference>
<dbReference type="Gene3D" id="3.30.465.10">
    <property type="match status" value="2"/>
</dbReference>
<evidence type="ECO:0000259" key="6">
    <source>
        <dbReference type="PROSITE" id="PS51387"/>
    </source>
</evidence>
<dbReference type="Proteomes" id="UP000092993">
    <property type="component" value="Unassembled WGS sequence"/>
</dbReference>
<comment type="caution">
    <text evidence="7">The sequence shown here is derived from an EMBL/GenBank/DDBJ whole genome shotgun (WGS) entry which is preliminary data.</text>
</comment>
<comment type="cofactor">
    <cofactor evidence="1">
        <name>FAD</name>
        <dbReference type="ChEBI" id="CHEBI:57692"/>
    </cofactor>
</comment>
<name>A0A1C7MS71_GRIFR</name>
<evidence type="ECO:0000313" key="7">
    <source>
        <dbReference type="EMBL" id="OBZ79722.1"/>
    </source>
</evidence>
<dbReference type="InterPro" id="IPR012951">
    <property type="entry name" value="BBE"/>
</dbReference>
<evidence type="ECO:0000256" key="4">
    <source>
        <dbReference type="ARBA" id="ARBA00022827"/>
    </source>
</evidence>
<dbReference type="SUPFAM" id="SSF56176">
    <property type="entry name" value="FAD-binding/transporter-associated domain-like"/>
    <property type="match status" value="1"/>
</dbReference>
<dbReference type="InterPro" id="IPR016166">
    <property type="entry name" value="FAD-bd_PCMH"/>
</dbReference>
<dbReference type="PANTHER" id="PTHR42973">
    <property type="entry name" value="BINDING OXIDOREDUCTASE, PUTATIVE (AFU_ORTHOLOGUE AFUA_1G17690)-RELATED"/>
    <property type="match status" value="1"/>
</dbReference>
<dbReference type="PROSITE" id="PS51387">
    <property type="entry name" value="FAD_PCMH"/>
    <property type="match status" value="1"/>
</dbReference>